<evidence type="ECO:0000259" key="1">
    <source>
        <dbReference type="PROSITE" id="PS50404"/>
    </source>
</evidence>
<evidence type="ECO:0000313" key="2">
    <source>
        <dbReference type="EMBL" id="TFZ07626.1"/>
    </source>
</evidence>
<gene>
    <name evidence="2" type="ORF">EZ216_00205</name>
</gene>
<comment type="caution">
    <text evidence="2">The sequence shown here is derived from an EMBL/GenBank/DDBJ whole genome shotgun (WGS) entry which is preliminary data.</text>
</comment>
<evidence type="ECO:0000313" key="3">
    <source>
        <dbReference type="Proteomes" id="UP000297839"/>
    </source>
</evidence>
<accession>A0A4Z0C7I6</accession>
<dbReference type="PROSITE" id="PS50404">
    <property type="entry name" value="GST_NTER"/>
    <property type="match status" value="1"/>
</dbReference>
<dbReference type="SFLD" id="SFLDG01150">
    <property type="entry name" value="Main.1:_Beta-like"/>
    <property type="match status" value="1"/>
</dbReference>
<dbReference type="GO" id="GO:0016740">
    <property type="term" value="F:transferase activity"/>
    <property type="evidence" value="ECO:0007669"/>
    <property type="project" value="UniProtKB-KW"/>
</dbReference>
<keyword evidence="2" id="KW-0808">Transferase</keyword>
<reference evidence="2 3" key="1">
    <citation type="submission" date="2019-03" db="EMBL/GenBank/DDBJ databases">
        <title>Ramlibacter sp. 18x22-1, whole genome shotgun sequence.</title>
        <authorList>
            <person name="Zhang X."/>
            <person name="Feng G."/>
            <person name="Zhu H."/>
        </authorList>
    </citation>
    <scope>NUCLEOTIDE SEQUENCE [LARGE SCALE GENOMIC DNA]</scope>
    <source>
        <strain evidence="2 3">18x22-1</strain>
    </source>
</reference>
<dbReference type="Gene3D" id="3.40.30.10">
    <property type="entry name" value="Glutaredoxin"/>
    <property type="match status" value="1"/>
</dbReference>
<dbReference type="SUPFAM" id="SSF47616">
    <property type="entry name" value="GST C-terminal domain-like"/>
    <property type="match status" value="1"/>
</dbReference>
<sequence length="223" mass="24949">MITLYHCVSARSFRPLWALEELGLPYELKMLPFPPRVRAREYLQLNPLGTIPLMVDGDTRMTESAAIGHYLCTKYGPSPLAVASHEEGFGAYLNYLHFGEATLTFPQTLVLRYERFEPPERRQPQVAQDYAKWFLARLRGPEGVLASSEYLAAGRFTCADISVGYALMLAELIGLAPQFPPNVAAYWERLRTREGYLKAMAAQDAAARAQGVAPEPATVQPWP</sequence>
<dbReference type="OrthoDB" id="3828095at2"/>
<dbReference type="InterPro" id="IPR040079">
    <property type="entry name" value="Glutathione_S-Trfase"/>
</dbReference>
<dbReference type="PANTHER" id="PTHR44051">
    <property type="entry name" value="GLUTATHIONE S-TRANSFERASE-RELATED"/>
    <property type="match status" value="1"/>
</dbReference>
<dbReference type="SFLD" id="SFLDG00358">
    <property type="entry name" value="Main_(cytGST)"/>
    <property type="match status" value="1"/>
</dbReference>
<proteinExistence type="predicted"/>
<dbReference type="Proteomes" id="UP000297839">
    <property type="component" value="Unassembled WGS sequence"/>
</dbReference>
<organism evidence="2 3">
    <name type="scientific">Ramlibacter humi</name>
    <dbReference type="NCBI Taxonomy" id="2530451"/>
    <lineage>
        <taxon>Bacteria</taxon>
        <taxon>Pseudomonadati</taxon>
        <taxon>Pseudomonadota</taxon>
        <taxon>Betaproteobacteria</taxon>
        <taxon>Burkholderiales</taxon>
        <taxon>Comamonadaceae</taxon>
        <taxon>Ramlibacter</taxon>
    </lineage>
</organism>
<dbReference type="InterPro" id="IPR004045">
    <property type="entry name" value="Glutathione_S-Trfase_N"/>
</dbReference>
<dbReference type="PANTHER" id="PTHR44051:SF21">
    <property type="entry name" value="GLUTATHIONE S-TRANSFERASE FAMILY PROTEIN"/>
    <property type="match status" value="1"/>
</dbReference>
<dbReference type="AlphaFoldDB" id="A0A4Z0C7I6"/>
<protein>
    <submittedName>
        <fullName evidence="2">Glutathione S-transferase family protein</fullName>
    </submittedName>
</protein>
<dbReference type="SUPFAM" id="SSF52833">
    <property type="entry name" value="Thioredoxin-like"/>
    <property type="match status" value="1"/>
</dbReference>
<keyword evidence="3" id="KW-1185">Reference proteome</keyword>
<dbReference type="EMBL" id="SMLK01000001">
    <property type="protein sequence ID" value="TFZ07626.1"/>
    <property type="molecule type" value="Genomic_DNA"/>
</dbReference>
<dbReference type="RefSeq" id="WP_135247563.1">
    <property type="nucleotide sequence ID" value="NZ_SMLK01000001.1"/>
</dbReference>
<dbReference type="Gene3D" id="1.20.1050.10">
    <property type="match status" value="1"/>
</dbReference>
<dbReference type="Pfam" id="PF13409">
    <property type="entry name" value="GST_N_2"/>
    <property type="match status" value="1"/>
</dbReference>
<dbReference type="InterPro" id="IPR036282">
    <property type="entry name" value="Glutathione-S-Trfase_C_sf"/>
</dbReference>
<feature type="domain" description="GST N-terminal" evidence="1">
    <location>
        <begin position="1"/>
        <end position="79"/>
    </location>
</feature>
<name>A0A4Z0C7I6_9BURK</name>
<dbReference type="InterPro" id="IPR036249">
    <property type="entry name" value="Thioredoxin-like_sf"/>
</dbReference>
<dbReference type="CDD" id="cd03046">
    <property type="entry name" value="GST_N_GTT1_like"/>
    <property type="match status" value="1"/>
</dbReference>
<dbReference type="SFLD" id="SFLDS00019">
    <property type="entry name" value="Glutathione_Transferase_(cytos"/>
    <property type="match status" value="1"/>
</dbReference>